<dbReference type="AlphaFoldDB" id="A0A0H2YPI1"/>
<sequence>MKINKREKTLLFVLALGVVGFGYYKVVWDYQYNKLKDLKSKELKVKEEYNHDVKMVNSTEPNKEEINIFNSEIQNLTSGFYSNISQPNIILELNNLMNDANVKGTMSFSEIKTMPVMDKQDGDSSSKSEDDENPNQIQGIVNDYNNITDKKKNEGGKDKKSEEIYNLSQMTVSLSVNGTYDNVMKFMKSIEENPKHINILNFNLSAQTDGNVSANMNIQLVAIPKIDASKEEFITADEKYGKENPFSGASAVGTGTIENELENSKVKNDFLMTVRPINSDLPTIVLGKSDDKDKKTYLNNDENSVSNIEMYISGDNGKYYYKYKVEGKSYPTKFEGNGEEFKPNGNDINFEIFSEKRVNKDDKSGANIKIVNSSDKEVTLIINKDDEKSPRINVTTDGKVKIIKN</sequence>
<feature type="compositionally biased region" description="Basic and acidic residues" evidence="1">
    <location>
        <begin position="118"/>
        <end position="128"/>
    </location>
</feature>
<accession>A0A0H2YPI1</accession>
<dbReference type="KEGG" id="cpf:CPF_2563"/>
<reference evidence="2 3" key="1">
    <citation type="journal article" date="2006" name="Genome Res.">
        <title>Skewed genomic variability in strains of the toxigenic bacterial pathogen, Clostridium perfringens.</title>
        <authorList>
            <person name="Myers G.S."/>
            <person name="Rasko D.A."/>
            <person name="Cheung J.K."/>
            <person name="Ravel J."/>
            <person name="Seshadri R."/>
            <person name="Deboy R.T."/>
            <person name="Ren Q."/>
            <person name="Varga J."/>
            <person name="Awad M.M."/>
            <person name="Brinkac L.M."/>
            <person name="Daugherty S.C."/>
            <person name="Haft D.H."/>
            <person name="Dodson R.J."/>
            <person name="Madupu R."/>
            <person name="Nelson W.C."/>
            <person name="Rosovitz M.J."/>
            <person name="Sullivan S.A."/>
            <person name="Khouri H."/>
            <person name="Dimitrov G.I."/>
            <person name="Watkins K.L."/>
            <person name="Mulligan S."/>
            <person name="Benton J."/>
            <person name="Radune D."/>
            <person name="Fisher D.J."/>
            <person name="Atkins H.S."/>
            <person name="Hiscox T."/>
            <person name="Jost B.H."/>
            <person name="Billington S.J."/>
            <person name="Songer J.G."/>
            <person name="McClane B.A."/>
            <person name="Titball R.W."/>
            <person name="Rood J.I."/>
            <person name="Melville S.B."/>
            <person name="Paulsen I.T."/>
        </authorList>
    </citation>
    <scope>NUCLEOTIDE SEQUENCE [LARGE SCALE GENOMIC DNA]</scope>
    <source>
        <strain evidence="3">ATCC 13124 / DSM 756 / JCM 1290 / NCIMB 6125 / NCTC 8237 / S 107 / Type A</strain>
    </source>
</reference>
<dbReference type="PaxDb" id="195103-CPF_2563"/>
<feature type="compositionally biased region" description="Polar residues" evidence="1">
    <location>
        <begin position="134"/>
        <end position="147"/>
    </location>
</feature>
<evidence type="ECO:0008006" key="4">
    <source>
        <dbReference type="Google" id="ProtNLM"/>
    </source>
</evidence>
<keyword evidence="3" id="KW-1185">Reference proteome</keyword>
<organism evidence="2 3">
    <name type="scientific">Clostridium perfringens (strain ATCC 13124 / DSM 756 / JCM 1290 / NCIMB 6125 / NCTC 8237 / Type A)</name>
    <dbReference type="NCBI Taxonomy" id="195103"/>
    <lineage>
        <taxon>Bacteria</taxon>
        <taxon>Bacillati</taxon>
        <taxon>Bacillota</taxon>
        <taxon>Clostridia</taxon>
        <taxon>Eubacteriales</taxon>
        <taxon>Clostridiaceae</taxon>
        <taxon>Clostridium</taxon>
    </lineage>
</organism>
<dbReference type="eggNOG" id="ENOG5030JZ3">
    <property type="taxonomic scope" value="Bacteria"/>
</dbReference>
<evidence type="ECO:0000313" key="3">
    <source>
        <dbReference type="Proteomes" id="UP000001823"/>
    </source>
</evidence>
<dbReference type="Gene3D" id="3.30.70.60">
    <property type="match status" value="1"/>
</dbReference>
<feature type="compositionally biased region" description="Basic and acidic residues" evidence="1">
    <location>
        <begin position="148"/>
        <end position="160"/>
    </location>
</feature>
<dbReference type="InterPro" id="IPR014717">
    <property type="entry name" value="Transl_elong_EF1B/ribsomal_bS6"/>
</dbReference>
<name>A0A0H2YPI1_CLOP1</name>
<dbReference type="RefSeq" id="WP_011591099.1">
    <property type="nucleotide sequence ID" value="NC_008261.1"/>
</dbReference>
<protein>
    <recommendedName>
        <fullName evidence="4">Type IV pilus assembly protein PilO</fullName>
    </recommendedName>
</protein>
<proteinExistence type="predicted"/>
<feature type="region of interest" description="Disordered" evidence="1">
    <location>
        <begin position="113"/>
        <end position="160"/>
    </location>
</feature>
<evidence type="ECO:0000256" key="1">
    <source>
        <dbReference type="SAM" id="MobiDB-lite"/>
    </source>
</evidence>
<dbReference type="Proteomes" id="UP000001823">
    <property type="component" value="Chromosome"/>
</dbReference>
<dbReference type="STRING" id="195103.CPF_2563"/>
<evidence type="ECO:0000313" key="2">
    <source>
        <dbReference type="EMBL" id="ABG82756.1"/>
    </source>
</evidence>
<dbReference type="EMBL" id="CP000246">
    <property type="protein sequence ID" value="ABG82756.1"/>
    <property type="molecule type" value="Genomic_DNA"/>
</dbReference>
<dbReference type="HOGENOM" id="CLU_056142_0_0_9"/>
<gene>
    <name evidence="2" type="ordered locus">CPF_2563</name>
</gene>